<dbReference type="Proteomes" id="UP000283509">
    <property type="component" value="Unassembled WGS sequence"/>
</dbReference>
<reference evidence="2 3" key="1">
    <citation type="submission" date="2018-04" db="EMBL/GenBank/DDBJ databases">
        <authorList>
            <person name="Zhang X."/>
            <person name="Yuan J."/>
            <person name="Li F."/>
            <person name="Xiang J."/>
        </authorList>
    </citation>
    <scope>NUCLEOTIDE SEQUENCE [LARGE SCALE GENOMIC DNA]</scope>
    <source>
        <tissue evidence="2">Muscle</tissue>
    </source>
</reference>
<dbReference type="AlphaFoldDB" id="A0A423THZ9"/>
<evidence type="ECO:0000313" key="2">
    <source>
        <dbReference type="EMBL" id="ROT76090.1"/>
    </source>
</evidence>
<comment type="caution">
    <text evidence="2">The sequence shown here is derived from an EMBL/GenBank/DDBJ whole genome shotgun (WGS) entry which is preliminary data.</text>
</comment>
<feature type="region of interest" description="Disordered" evidence="1">
    <location>
        <begin position="16"/>
        <end position="45"/>
    </location>
</feature>
<sequence>MCLPTKGRQIHAMVTKEKARTRTSGLSLTPSLPVGQVTPPEPSDAPVITIGGHTYEEVEVMQNKVGSGSFGSSSAESLSAAPVPIAFANIKSPRTSSVSGGMDARQGMMPAAHTLPRMAHLPR</sequence>
<organism evidence="2 3">
    <name type="scientific">Penaeus vannamei</name>
    <name type="common">Whiteleg shrimp</name>
    <name type="synonym">Litopenaeus vannamei</name>
    <dbReference type="NCBI Taxonomy" id="6689"/>
    <lineage>
        <taxon>Eukaryota</taxon>
        <taxon>Metazoa</taxon>
        <taxon>Ecdysozoa</taxon>
        <taxon>Arthropoda</taxon>
        <taxon>Crustacea</taxon>
        <taxon>Multicrustacea</taxon>
        <taxon>Malacostraca</taxon>
        <taxon>Eumalacostraca</taxon>
        <taxon>Eucarida</taxon>
        <taxon>Decapoda</taxon>
        <taxon>Dendrobranchiata</taxon>
        <taxon>Penaeoidea</taxon>
        <taxon>Penaeidae</taxon>
        <taxon>Penaeus</taxon>
    </lineage>
</organism>
<accession>A0A423THZ9</accession>
<evidence type="ECO:0000256" key="1">
    <source>
        <dbReference type="SAM" id="MobiDB-lite"/>
    </source>
</evidence>
<gene>
    <name evidence="2" type="ORF">C7M84_005337</name>
</gene>
<name>A0A423THZ9_PENVA</name>
<keyword evidence="3" id="KW-1185">Reference proteome</keyword>
<evidence type="ECO:0000313" key="3">
    <source>
        <dbReference type="Proteomes" id="UP000283509"/>
    </source>
</evidence>
<dbReference type="OrthoDB" id="6352251at2759"/>
<reference evidence="2 3" key="2">
    <citation type="submission" date="2019-01" db="EMBL/GenBank/DDBJ databases">
        <title>The decoding of complex shrimp genome reveals the adaptation for benthos swimmer, frequently molting mechanism and breeding impact on genome.</title>
        <authorList>
            <person name="Sun Y."/>
            <person name="Gao Y."/>
            <person name="Yu Y."/>
        </authorList>
    </citation>
    <scope>NUCLEOTIDE SEQUENCE [LARGE SCALE GENOMIC DNA]</scope>
    <source>
        <tissue evidence="2">Muscle</tissue>
    </source>
</reference>
<proteinExistence type="predicted"/>
<dbReference type="EMBL" id="QCYY01001695">
    <property type="protein sequence ID" value="ROT76090.1"/>
    <property type="molecule type" value="Genomic_DNA"/>
</dbReference>
<protein>
    <submittedName>
        <fullName evidence="2">Uncharacterized protein</fullName>
    </submittedName>
</protein>